<evidence type="ECO:0000313" key="2">
    <source>
        <dbReference type="EMBL" id="GJC88734.1"/>
    </source>
</evidence>
<proteinExistence type="predicted"/>
<evidence type="ECO:0000256" key="1">
    <source>
        <dbReference type="SAM" id="MobiDB-lite"/>
    </source>
</evidence>
<feature type="compositionally biased region" description="Basic and acidic residues" evidence="1">
    <location>
        <begin position="78"/>
        <end position="92"/>
    </location>
</feature>
<dbReference type="Proteomes" id="UP001055172">
    <property type="component" value="Unassembled WGS sequence"/>
</dbReference>
<protein>
    <submittedName>
        <fullName evidence="2">Uncharacterized protein</fullName>
    </submittedName>
</protein>
<name>A0AA37LXU5_9PEZI</name>
<accession>A0AA37LXU5</accession>
<organism evidence="2 3">
    <name type="scientific">Colletotrichum liriopes</name>
    <dbReference type="NCBI Taxonomy" id="708192"/>
    <lineage>
        <taxon>Eukaryota</taxon>
        <taxon>Fungi</taxon>
        <taxon>Dikarya</taxon>
        <taxon>Ascomycota</taxon>
        <taxon>Pezizomycotina</taxon>
        <taxon>Sordariomycetes</taxon>
        <taxon>Hypocreomycetidae</taxon>
        <taxon>Glomerellales</taxon>
        <taxon>Glomerellaceae</taxon>
        <taxon>Colletotrichum</taxon>
        <taxon>Colletotrichum spaethianum species complex</taxon>
    </lineage>
</organism>
<dbReference type="AlphaFoldDB" id="A0AA37LXU5"/>
<dbReference type="EMBL" id="BPPX01000035">
    <property type="protein sequence ID" value="GJC88734.1"/>
    <property type="molecule type" value="Genomic_DNA"/>
</dbReference>
<comment type="caution">
    <text evidence="2">The sequence shown here is derived from an EMBL/GenBank/DDBJ whole genome shotgun (WGS) entry which is preliminary data.</text>
</comment>
<gene>
    <name evidence="2" type="ORF">ColLi_11572</name>
</gene>
<feature type="region of interest" description="Disordered" evidence="1">
    <location>
        <begin position="78"/>
        <end position="101"/>
    </location>
</feature>
<evidence type="ECO:0000313" key="3">
    <source>
        <dbReference type="Proteomes" id="UP001055172"/>
    </source>
</evidence>
<reference evidence="2 3" key="1">
    <citation type="submission" date="2021-07" db="EMBL/GenBank/DDBJ databases">
        <title>Genome data of Colletotrichum spaethianum.</title>
        <authorList>
            <person name="Utami Y.D."/>
            <person name="Hiruma K."/>
        </authorList>
    </citation>
    <scope>NUCLEOTIDE SEQUENCE [LARGE SCALE GENOMIC DNA]</scope>
    <source>
        <strain evidence="2 3">MAFF 242679</strain>
    </source>
</reference>
<sequence>MSSSSGCPGAVSATALLSRLRSRLVSFRHGLVTFGLRATDPSSHHCIAPLMPCHAMPCCSTPLLRIASILDANLPTTDRELIERQEPEHRGNGEAYPDPVQ</sequence>
<keyword evidence="3" id="KW-1185">Reference proteome</keyword>